<dbReference type="EMBL" id="JACJTC010000005">
    <property type="protein sequence ID" value="MBD2611342.1"/>
    <property type="molecule type" value="Genomic_DNA"/>
</dbReference>
<evidence type="ECO:0000256" key="1">
    <source>
        <dbReference type="SAM" id="Phobius"/>
    </source>
</evidence>
<gene>
    <name evidence="2" type="ORF">H6G94_08670</name>
</gene>
<reference evidence="2 3" key="1">
    <citation type="journal article" date="2020" name="ISME J.">
        <title>Comparative genomics reveals insights into cyanobacterial evolution and habitat adaptation.</title>
        <authorList>
            <person name="Chen M.Y."/>
            <person name="Teng W.K."/>
            <person name="Zhao L."/>
            <person name="Hu C.X."/>
            <person name="Zhou Y.K."/>
            <person name="Han B.P."/>
            <person name="Song L.R."/>
            <person name="Shu W.S."/>
        </authorList>
    </citation>
    <scope>NUCLEOTIDE SEQUENCE [LARGE SCALE GENOMIC DNA]</scope>
    <source>
        <strain evidence="2 3">FACHB-252</strain>
    </source>
</reference>
<accession>A0ABR8H697</accession>
<comment type="caution">
    <text evidence="2">The sequence shown here is derived from an EMBL/GenBank/DDBJ whole genome shotgun (WGS) entry which is preliminary data.</text>
</comment>
<feature type="transmembrane region" description="Helical" evidence="1">
    <location>
        <begin position="30"/>
        <end position="60"/>
    </location>
</feature>
<evidence type="ECO:0000313" key="2">
    <source>
        <dbReference type="EMBL" id="MBD2611342.1"/>
    </source>
</evidence>
<proteinExistence type="predicted"/>
<feature type="transmembrane region" description="Helical" evidence="1">
    <location>
        <begin position="6"/>
        <end position="23"/>
    </location>
</feature>
<evidence type="ECO:0000313" key="3">
    <source>
        <dbReference type="Proteomes" id="UP000606396"/>
    </source>
</evidence>
<dbReference type="RefSeq" id="WP_190949094.1">
    <property type="nucleotide sequence ID" value="NZ_JACJTC010000005.1"/>
</dbReference>
<dbReference type="Pfam" id="PF14105">
    <property type="entry name" value="DUF4278"/>
    <property type="match status" value="1"/>
</dbReference>
<keyword evidence="3" id="KW-1185">Reference proteome</keyword>
<organism evidence="2 3">
    <name type="scientific">Nostoc punctiforme FACHB-252</name>
    <dbReference type="NCBI Taxonomy" id="1357509"/>
    <lineage>
        <taxon>Bacteria</taxon>
        <taxon>Bacillati</taxon>
        <taxon>Cyanobacteriota</taxon>
        <taxon>Cyanophyceae</taxon>
        <taxon>Nostocales</taxon>
        <taxon>Nostocaceae</taxon>
        <taxon>Nostoc</taxon>
    </lineage>
</organism>
<dbReference type="Proteomes" id="UP000606396">
    <property type="component" value="Unassembled WGS sequence"/>
</dbReference>
<name>A0ABR8H697_NOSPU</name>
<sequence length="167" mass="18693">MASYFLIIPCACFITGYFLLKKINSEISHLIAVFAALSFILGLIFAPWQMLVLLLIPVIISTGYEYYTTKVISEQIEPPQQPVCESETDCHLIYRGVSYRADSNGKLEKINTPKVTYKLSFRGSTYCVCVNPNSESTEITTPPVTHKLSFRGSTYCVKKTAQKAIDS</sequence>
<protein>
    <submittedName>
        <fullName evidence="2">DUF4278 domain-containing protein</fullName>
    </submittedName>
</protein>
<keyword evidence="1" id="KW-1133">Transmembrane helix</keyword>
<dbReference type="InterPro" id="IPR025458">
    <property type="entry name" value="DUF4278"/>
</dbReference>
<keyword evidence="1" id="KW-0812">Transmembrane</keyword>
<keyword evidence="1" id="KW-0472">Membrane</keyword>